<dbReference type="InterPro" id="IPR036526">
    <property type="entry name" value="C-N_Hydrolase_sf"/>
</dbReference>
<name>A0A7T4DQE8_AERJA</name>
<dbReference type="SUPFAM" id="SSF56317">
    <property type="entry name" value="Carbon-nitrogen hydrolase"/>
    <property type="match status" value="1"/>
</dbReference>
<proteinExistence type="predicted"/>
<protein>
    <recommendedName>
        <fullName evidence="3">CN hydrolase domain-containing protein</fullName>
    </recommendedName>
</protein>
<reference evidence="1 2" key="1">
    <citation type="submission" date="2020-12" db="EMBL/GenBank/DDBJ databases">
        <title>FDA dAtabase for Regulatory Grade micrObial Sequences (FDA-ARGOS): Supporting development and validation of Infectious Disease Dx tests.</title>
        <authorList>
            <person name="Sproer C."/>
            <person name="Gronow S."/>
            <person name="Severitt S."/>
            <person name="Schroder I."/>
            <person name="Tallon L."/>
            <person name="Sadzewicz L."/>
            <person name="Zhao X."/>
            <person name="Boylan J."/>
            <person name="Ott S."/>
            <person name="Bowen H."/>
            <person name="Vavikolanu K."/>
            <person name="Mehta A."/>
            <person name="Aluvathingal J."/>
            <person name="Nadendla S."/>
            <person name="Lowell S."/>
            <person name="Myers T."/>
            <person name="Yan Y."/>
            <person name="Sichtig H."/>
        </authorList>
    </citation>
    <scope>NUCLEOTIDE SEQUENCE [LARGE SCALE GENOMIC DNA]</scope>
    <source>
        <strain evidence="1 2">FDAARGOS_986</strain>
    </source>
</reference>
<dbReference type="Gene3D" id="3.60.110.10">
    <property type="entry name" value="Carbon-nitrogen hydrolase"/>
    <property type="match status" value="1"/>
</dbReference>
<dbReference type="RefSeq" id="WP_156128769.1">
    <property type="nucleotide sequence ID" value="NZ_CAWMFX010000041.1"/>
</dbReference>
<evidence type="ECO:0000313" key="2">
    <source>
        <dbReference type="Proteomes" id="UP000595481"/>
    </source>
</evidence>
<dbReference type="Proteomes" id="UP000595481">
    <property type="component" value="Chromosome"/>
</dbReference>
<evidence type="ECO:0008006" key="3">
    <source>
        <dbReference type="Google" id="ProtNLM"/>
    </source>
</evidence>
<organism evidence="1 2">
    <name type="scientific">Aeromonas jandaei</name>
    <dbReference type="NCBI Taxonomy" id="650"/>
    <lineage>
        <taxon>Bacteria</taxon>
        <taxon>Pseudomonadati</taxon>
        <taxon>Pseudomonadota</taxon>
        <taxon>Gammaproteobacteria</taxon>
        <taxon>Aeromonadales</taxon>
        <taxon>Aeromonadaceae</taxon>
        <taxon>Aeromonas</taxon>
    </lineage>
</organism>
<sequence length="583" mass="66391">MKLITFIKNYFPNIKTSKYQGIYFPTKIDLPQKDDLNSILAWPPNVFIIAHAIIEYTDKYRLLVSPQDHFIWTEQDRALVKSISESWNNFISYILNKNNTSRFFDLELYRALENVFKKSNLNKSVYDLINERDFSKGLFLLFLSVDELFSDTGISNKHHGGELGSYLIIRDIVISMSKGKKVRNGNISHIEQPQNLADNQDKYGFVTYKSSVPQSGLTINNMSHNIACIKPSVKPVVRVASGNNKSKNYNVLILPWPMTIEPDSFMAVSPESNDIEMDPYFGFFNYTPDKEPSPKNFLSAVLSAIRRCGSIDLIVLPECSINNETYEKFKKILYFCFKERAPSLLAGVYGRDGECSSNVARLAFLSETGKYFSFEQSKHHRWFLDKNQLRNYNLSSSLDPNKKWWENIRIGRRQLSSLHTKNGVKLCPLICEDLARQEPVAQAVRAIGPNLVISLLLDGPQLSQRWPGKYSAVLSDDPGTSVLSVTALGMTLRSTGSGDKPHRGVALWSEPSNGSKTLSLDEGAIGMVLELELKKEPMWTIDGRAKEKVILRRMYDSSIMPFHNEYTYRKIRKILKNELKKGA</sequence>
<evidence type="ECO:0000313" key="1">
    <source>
        <dbReference type="EMBL" id="QQB21530.1"/>
    </source>
</evidence>
<gene>
    <name evidence="1" type="ORF">I6H43_08435</name>
</gene>
<dbReference type="EMBL" id="CP066092">
    <property type="protein sequence ID" value="QQB21530.1"/>
    <property type="molecule type" value="Genomic_DNA"/>
</dbReference>
<keyword evidence="2" id="KW-1185">Reference proteome</keyword>
<dbReference type="GeneID" id="69551301"/>
<accession>A0A7T4DQE8</accession>